<evidence type="ECO:0000313" key="12">
    <source>
        <dbReference type="Proteomes" id="UP000320857"/>
    </source>
</evidence>
<dbReference type="GO" id="GO:0051287">
    <property type="term" value="F:NAD binding"/>
    <property type="evidence" value="ECO:0007669"/>
    <property type="project" value="InterPro"/>
</dbReference>
<dbReference type="Proteomes" id="UP000517765">
    <property type="component" value="Unassembled WGS sequence"/>
</dbReference>
<keyword evidence="4 6" id="KW-1278">Translocase</keyword>
<keyword evidence="2 6" id="KW-0813">Transport</keyword>
<evidence type="ECO:0000256" key="6">
    <source>
        <dbReference type="HAMAP-Rule" id="MF_01358"/>
    </source>
</evidence>
<comment type="caution">
    <text evidence="11">The sequence shown here is derived from an EMBL/GenBank/DDBJ whole genome shotgun (WGS) entry which is preliminary data.</text>
</comment>
<evidence type="ECO:0000313" key="10">
    <source>
        <dbReference type="EMBL" id="MBB1257994.1"/>
    </source>
</evidence>
<keyword evidence="6" id="KW-1003">Cell membrane</keyword>
<dbReference type="Proteomes" id="UP000320857">
    <property type="component" value="Unassembled WGS sequence"/>
</dbReference>
<dbReference type="PANTHER" id="PTHR11993">
    <property type="entry name" value="NADH-UBIQUINONE OXIDOREDUCTASE 49 KDA SUBUNIT"/>
    <property type="match status" value="1"/>
</dbReference>
<dbReference type="InterPro" id="IPR001135">
    <property type="entry name" value="NADH_Q_OxRdtase_suD"/>
</dbReference>
<sequence>MTETTVGIGGAAMSSTDMVLNIGPQHPSTHGVLRLRLVLDGERISAAEPVVGYMHRGAEKLFEARDYRQIIVLANRHDWLSAFSNELGVVLAVERMLGMEVPERAVWLRTLLAELNRVLNHLMFLGSYPLELGGITPIFHSFREREDLQHVMEELSGGRMHYMFNRVGGLKEDLPAGWTSRARTAVAALRSRMTIFDDLVVGNEIFRARTQDVGVLAPATVHAYGVSGPIARASGVDFDLRRDEPYLAYGELADTLAVSTRTAGDCLARFEVLLEQTHNSLDLADACLDRLAELPPGPVNQRLPKVLKAPEGATYAWTENPLGLNGYYLVSKGEKTPYRLKLRSASYNNIQALTELLPGTLVADMVAILGSFFFVVGDIDK</sequence>
<keyword evidence="12" id="KW-1185">Reference proteome</keyword>
<reference evidence="11 12" key="1">
    <citation type="submission" date="2019-10" db="EMBL/GenBank/DDBJ databases">
        <title>Streptomyces sp. nov., a novel actinobacterium isolated from alkaline environment.</title>
        <authorList>
            <person name="Golinska P."/>
        </authorList>
    </citation>
    <scope>NUCLEOTIDE SEQUENCE [LARGE SCALE GENOMIC DNA]</scope>
    <source>
        <strain evidence="11 12">OF1</strain>
    </source>
</reference>
<evidence type="ECO:0000256" key="4">
    <source>
        <dbReference type="ARBA" id="ARBA00022967"/>
    </source>
</evidence>
<accession>A0A5P0YUG5</accession>
<evidence type="ECO:0000256" key="1">
    <source>
        <dbReference type="ARBA" id="ARBA00005769"/>
    </source>
</evidence>
<dbReference type="HAMAP" id="MF_01358">
    <property type="entry name" value="NDH1_NuoD"/>
    <property type="match status" value="1"/>
</dbReference>
<dbReference type="EMBL" id="JABJWZ010000023">
    <property type="protein sequence ID" value="MBB1252655.1"/>
    <property type="molecule type" value="Genomic_DNA"/>
</dbReference>
<name>A0A5P0YUG5_9ACTN</name>
<comment type="similarity">
    <text evidence="1 6 7">Belongs to the complex I 49 kDa subunit family.</text>
</comment>
<organism evidence="11 12">
    <name type="scientific">Streptomyces alkaliterrae</name>
    <dbReference type="NCBI Taxonomy" id="2213162"/>
    <lineage>
        <taxon>Bacteria</taxon>
        <taxon>Bacillati</taxon>
        <taxon>Actinomycetota</taxon>
        <taxon>Actinomycetes</taxon>
        <taxon>Kitasatosporales</taxon>
        <taxon>Streptomycetaceae</taxon>
        <taxon>Streptomyces</taxon>
    </lineage>
</organism>
<dbReference type="AlphaFoldDB" id="A0A5P0YUG5"/>
<evidence type="ECO:0000256" key="7">
    <source>
        <dbReference type="RuleBase" id="RU003685"/>
    </source>
</evidence>
<dbReference type="GO" id="GO:0005886">
    <property type="term" value="C:plasma membrane"/>
    <property type="evidence" value="ECO:0007669"/>
    <property type="project" value="UniProtKB-SubCell"/>
</dbReference>
<keyword evidence="5 6" id="KW-0520">NAD</keyword>
<dbReference type="EMBL" id="JABJXA010000014">
    <property type="protein sequence ID" value="MBB1257994.1"/>
    <property type="molecule type" value="Genomic_DNA"/>
</dbReference>
<feature type="domain" description="NADH-quinone oxidoreductase subunit D" evidence="8">
    <location>
        <begin position="307"/>
        <end position="381"/>
    </location>
</feature>
<evidence type="ECO:0000256" key="3">
    <source>
        <dbReference type="ARBA" id="ARBA00022719"/>
    </source>
</evidence>
<reference evidence="9" key="3">
    <citation type="journal article" name="Syst. Appl. Microbiol.">
        <title>Streptomyces alkaliterrae sp. nov., isolated from an alkaline soil, and emended descriptions of Streptomyces alkaliphilus, Streptomyces calidiresistens and Streptomyces durbertensis.</title>
        <authorList>
            <person name="Swiecimska M."/>
            <person name="Golinska P."/>
            <person name="Nouioui I."/>
            <person name="Wypij M."/>
            <person name="Rai M."/>
            <person name="Sangal V."/>
            <person name="Goodfellow M."/>
        </authorList>
    </citation>
    <scope>NUCLEOTIDE SEQUENCE</scope>
    <source>
        <strain evidence="9">OF3</strain>
        <strain evidence="10">OF8</strain>
    </source>
</reference>
<dbReference type="Gene3D" id="1.10.645.10">
    <property type="entry name" value="Cytochrome-c3 Hydrogenase, chain B"/>
    <property type="match status" value="1"/>
</dbReference>
<keyword evidence="6" id="KW-0472">Membrane</keyword>
<evidence type="ECO:0000313" key="13">
    <source>
        <dbReference type="Proteomes" id="UP000517765"/>
    </source>
</evidence>
<dbReference type="EC" id="7.1.1.-" evidence="6"/>
<comment type="subunit">
    <text evidence="6">NDH-1 is composed of 14 different subunits. Subunits NuoB, C, D, E, F, and G constitute the peripheral sector of the complex.</text>
</comment>
<evidence type="ECO:0000313" key="11">
    <source>
        <dbReference type="EMBL" id="MQS03953.1"/>
    </source>
</evidence>
<proteinExistence type="inferred from homology"/>
<dbReference type="EMBL" id="VJYK02000222">
    <property type="protein sequence ID" value="MQS03953.1"/>
    <property type="molecule type" value="Genomic_DNA"/>
</dbReference>
<feature type="domain" description="NADH-quinone oxidoreductase subunit D" evidence="8">
    <location>
        <begin position="132"/>
        <end position="305"/>
    </location>
</feature>
<evidence type="ECO:0000259" key="8">
    <source>
        <dbReference type="Pfam" id="PF00346"/>
    </source>
</evidence>
<dbReference type="InterPro" id="IPR029014">
    <property type="entry name" value="NiFe-Hase_large"/>
</dbReference>
<comment type="function">
    <text evidence="6">NDH-1 shuttles electrons from NADH, via FMN and iron-sulfur (Fe-S) centers, to quinones in the respiratory chain. The immediate electron acceptor for the enzyme in this species is believed to be a menaquinone. Couples the redox reaction to proton translocation (for every two electrons transferred, four hydrogen ions are translocated across the cytoplasmic membrane), and thus conserves the redox energy in a proton gradient.</text>
</comment>
<dbReference type="GO" id="GO:0050136">
    <property type="term" value="F:NADH dehydrogenase (quinone) (non-electrogenic) activity"/>
    <property type="evidence" value="ECO:0007669"/>
    <property type="project" value="UniProtKB-UniRule"/>
</dbReference>
<dbReference type="InterPro" id="IPR014029">
    <property type="entry name" value="NADH_UbQ_OxRdtase_49kDa_CS"/>
</dbReference>
<evidence type="ECO:0000256" key="5">
    <source>
        <dbReference type="ARBA" id="ARBA00023027"/>
    </source>
</evidence>
<dbReference type="SUPFAM" id="SSF56762">
    <property type="entry name" value="HydB/Nqo4-like"/>
    <property type="match status" value="1"/>
</dbReference>
<dbReference type="GO" id="GO:0048038">
    <property type="term" value="F:quinone binding"/>
    <property type="evidence" value="ECO:0007669"/>
    <property type="project" value="UniProtKB-KW"/>
</dbReference>
<keyword evidence="3 6" id="KW-0874">Quinone</keyword>
<evidence type="ECO:0000256" key="2">
    <source>
        <dbReference type="ARBA" id="ARBA00022448"/>
    </source>
</evidence>
<keyword evidence="11" id="KW-0560">Oxidoreductase</keyword>
<dbReference type="PANTHER" id="PTHR11993:SF10">
    <property type="entry name" value="NADH DEHYDROGENASE [UBIQUINONE] IRON-SULFUR PROTEIN 2, MITOCHONDRIAL"/>
    <property type="match status" value="1"/>
</dbReference>
<evidence type="ECO:0000313" key="14">
    <source>
        <dbReference type="Proteomes" id="UP000525686"/>
    </source>
</evidence>
<dbReference type="PROSITE" id="PS00535">
    <property type="entry name" value="COMPLEX1_49K"/>
    <property type="match status" value="1"/>
</dbReference>
<dbReference type="OrthoDB" id="9801496at2"/>
<dbReference type="Proteomes" id="UP000525686">
    <property type="component" value="Unassembled WGS sequence"/>
</dbReference>
<dbReference type="Pfam" id="PF00346">
    <property type="entry name" value="Complex1_49kDa"/>
    <property type="match status" value="2"/>
</dbReference>
<comment type="subcellular location">
    <subcellularLocation>
        <location evidence="6">Cell membrane</location>
        <topology evidence="6">Peripheral membrane protein</topology>
        <orientation evidence="6">Cytoplasmic side</orientation>
    </subcellularLocation>
</comment>
<dbReference type="InterPro" id="IPR022885">
    <property type="entry name" value="NDH1_su_D/H"/>
</dbReference>
<protein>
    <recommendedName>
        <fullName evidence="6">NADH-quinone oxidoreductase subunit D</fullName>
        <ecNumber evidence="6">7.1.1.-</ecNumber>
    </recommendedName>
    <alternativeName>
        <fullName evidence="6">NADH dehydrogenase I subunit D</fullName>
    </alternativeName>
    <alternativeName>
        <fullName evidence="6">NDH-1 subunit D</fullName>
    </alternativeName>
</protein>
<dbReference type="RefSeq" id="WP_143649518.1">
    <property type="nucleotide sequence ID" value="NZ_JABJWZ010000023.1"/>
</dbReference>
<reference evidence="13 14" key="2">
    <citation type="submission" date="2020-05" db="EMBL/GenBank/DDBJ databases">
        <title>Classification of alakaliphilic streptomycetes isolated from an alkaline soil next to Lonar Crater, India and a proposal for the recognition of Streptomyces alkaliterrae sp. nov.</title>
        <authorList>
            <person name="Golinska P."/>
        </authorList>
    </citation>
    <scope>NUCLEOTIDE SEQUENCE [LARGE SCALE GENOMIC DNA]</scope>
    <source>
        <strain evidence="14">OF3</strain>
        <strain evidence="13">OF8</strain>
    </source>
</reference>
<comment type="catalytic activity">
    <reaction evidence="6">
        <text>a quinone + NADH + 5 H(+)(in) = a quinol + NAD(+) + 4 H(+)(out)</text>
        <dbReference type="Rhea" id="RHEA:57888"/>
        <dbReference type="ChEBI" id="CHEBI:15378"/>
        <dbReference type="ChEBI" id="CHEBI:24646"/>
        <dbReference type="ChEBI" id="CHEBI:57540"/>
        <dbReference type="ChEBI" id="CHEBI:57945"/>
        <dbReference type="ChEBI" id="CHEBI:132124"/>
    </reaction>
</comment>
<gene>
    <name evidence="6" type="primary">nuoD</name>
    <name evidence="11" type="ORF">FNX44_019160</name>
    <name evidence="9" type="ORF">H3146_04625</name>
    <name evidence="10" type="ORF">H3147_04005</name>
</gene>
<evidence type="ECO:0000313" key="9">
    <source>
        <dbReference type="EMBL" id="MBB1252655.1"/>
    </source>
</evidence>